<dbReference type="EMBL" id="GL348716">
    <property type="protein sequence ID" value="EFH55032.1"/>
    <property type="molecule type" value="Genomic_DNA"/>
</dbReference>
<feature type="transmembrane region" description="Helical" evidence="1">
    <location>
        <begin position="80"/>
        <end position="98"/>
    </location>
</feature>
<proteinExistence type="predicted"/>
<name>D7LIA5_ARALL</name>
<dbReference type="HOGENOM" id="CLU_2226837_0_0_1"/>
<protein>
    <submittedName>
        <fullName evidence="2">Predicted protein</fullName>
    </submittedName>
</protein>
<keyword evidence="3" id="KW-1185">Reference proteome</keyword>
<keyword evidence="1" id="KW-0472">Membrane</keyword>
<accession>D7LIA5</accession>
<keyword evidence="1" id="KW-0812">Transmembrane</keyword>
<evidence type="ECO:0000313" key="2">
    <source>
        <dbReference type="EMBL" id="EFH55032.1"/>
    </source>
</evidence>
<dbReference type="Gramene" id="scaffold_400512.1">
    <property type="protein sequence ID" value="scaffold_400512.1"/>
    <property type="gene ID" value="scaffold_400512.1"/>
</dbReference>
<organism evidence="3">
    <name type="scientific">Arabidopsis lyrata subsp. lyrata</name>
    <name type="common">Lyre-leaved rock-cress</name>
    <dbReference type="NCBI Taxonomy" id="81972"/>
    <lineage>
        <taxon>Eukaryota</taxon>
        <taxon>Viridiplantae</taxon>
        <taxon>Streptophyta</taxon>
        <taxon>Embryophyta</taxon>
        <taxon>Tracheophyta</taxon>
        <taxon>Spermatophyta</taxon>
        <taxon>Magnoliopsida</taxon>
        <taxon>eudicotyledons</taxon>
        <taxon>Gunneridae</taxon>
        <taxon>Pentapetalae</taxon>
        <taxon>rosids</taxon>
        <taxon>malvids</taxon>
        <taxon>Brassicales</taxon>
        <taxon>Brassicaceae</taxon>
        <taxon>Camelineae</taxon>
        <taxon>Arabidopsis</taxon>
    </lineage>
</organism>
<reference evidence="3" key="1">
    <citation type="journal article" date="2011" name="Nat. Genet.">
        <title>The Arabidopsis lyrata genome sequence and the basis of rapid genome size change.</title>
        <authorList>
            <person name="Hu T.T."/>
            <person name="Pattyn P."/>
            <person name="Bakker E.G."/>
            <person name="Cao J."/>
            <person name="Cheng J.-F."/>
            <person name="Clark R.M."/>
            <person name="Fahlgren N."/>
            <person name="Fawcett J.A."/>
            <person name="Grimwood J."/>
            <person name="Gundlach H."/>
            <person name="Haberer G."/>
            <person name="Hollister J.D."/>
            <person name="Ossowski S."/>
            <person name="Ottilar R.P."/>
            <person name="Salamov A.A."/>
            <person name="Schneeberger K."/>
            <person name="Spannagl M."/>
            <person name="Wang X."/>
            <person name="Yang L."/>
            <person name="Nasrallah M.E."/>
            <person name="Bergelson J."/>
            <person name="Carrington J.C."/>
            <person name="Gaut B.S."/>
            <person name="Schmutz J."/>
            <person name="Mayer K.F.X."/>
            <person name="Van de Peer Y."/>
            <person name="Grigoriev I.V."/>
            <person name="Nordborg M."/>
            <person name="Weigel D."/>
            <person name="Guo Y.-L."/>
        </authorList>
    </citation>
    <scope>NUCLEOTIDE SEQUENCE [LARGE SCALE GENOMIC DNA]</scope>
    <source>
        <strain evidence="3">cv. MN47</strain>
    </source>
</reference>
<feature type="transmembrane region" description="Helical" evidence="1">
    <location>
        <begin position="18"/>
        <end position="39"/>
    </location>
</feature>
<evidence type="ECO:0000313" key="3">
    <source>
        <dbReference type="Proteomes" id="UP000008694"/>
    </source>
</evidence>
<keyword evidence="1" id="KW-1133">Transmembrane helix</keyword>
<evidence type="ECO:0000256" key="1">
    <source>
        <dbReference type="SAM" id="Phobius"/>
    </source>
</evidence>
<sequence length="106" mass="12239">MADCSFLVGDVPRRQGQLIFWVSLWLGSLLYSIVSRYFLGVCLGGSVVAVGGEGVRSGDESFWSLNHRSLMSKWFLKRELQWRLIYSFLVCLWIRSISSQKYFNFS</sequence>
<gene>
    <name evidence="2" type="ORF">ARALYDRAFT_901011</name>
</gene>
<dbReference type="AlphaFoldDB" id="D7LIA5"/>
<dbReference type="Proteomes" id="UP000008694">
    <property type="component" value="Unassembled WGS sequence"/>
</dbReference>